<dbReference type="eggNOG" id="COG1315">
    <property type="taxonomic scope" value="Bacteria"/>
</dbReference>
<reference evidence="3 4" key="1">
    <citation type="submission" date="2010-12" db="EMBL/GenBank/DDBJ databases">
        <title>Complete sequence of Desulfurispirillum indicum S5.</title>
        <authorList>
            <consortium name="US DOE Joint Genome Institute"/>
            <person name="Lucas S."/>
            <person name="Copeland A."/>
            <person name="Lapidus A."/>
            <person name="Cheng J.-F."/>
            <person name="Goodwin L."/>
            <person name="Pitluck S."/>
            <person name="Chertkov O."/>
            <person name="Held B."/>
            <person name="Detter J.C."/>
            <person name="Han C."/>
            <person name="Tapia R."/>
            <person name="Land M."/>
            <person name="Hauser L."/>
            <person name="Kyrpides N."/>
            <person name="Ivanova N."/>
            <person name="Mikhailova N."/>
            <person name="Haggblom M."/>
            <person name="Rauschenbach I."/>
            <person name="Bini E."/>
            <person name="Woyke T."/>
        </authorList>
    </citation>
    <scope>NUCLEOTIDE SEQUENCE [LARGE SCALE GENOMIC DNA]</scope>
    <source>
        <strain evidence="4">ATCC BAA-1389 / DSM 22839 / S5</strain>
    </source>
</reference>
<evidence type="ECO:0000256" key="1">
    <source>
        <dbReference type="SAM" id="Coils"/>
    </source>
</evidence>
<dbReference type="Proteomes" id="UP000002572">
    <property type="component" value="Chromosome"/>
</dbReference>
<feature type="domain" description="Flagellar Assembly Protein A N-terminal region" evidence="2">
    <location>
        <begin position="109"/>
        <end position="234"/>
    </location>
</feature>
<dbReference type="Pfam" id="PF20250">
    <property type="entry name" value="FapA_N"/>
    <property type="match status" value="1"/>
</dbReference>
<dbReference type="InterPro" id="IPR046866">
    <property type="entry name" value="FapA_N"/>
</dbReference>
<dbReference type="InParanoid" id="E6W6Z3"/>
<keyword evidence="4" id="KW-1185">Reference proteome</keyword>
<name>E6W6Z3_DESIS</name>
<dbReference type="KEGG" id="din:Selin_1503"/>
<evidence type="ECO:0000313" key="3">
    <source>
        <dbReference type="EMBL" id="ADU66236.1"/>
    </source>
</evidence>
<feature type="coiled-coil region" evidence="1">
    <location>
        <begin position="451"/>
        <end position="478"/>
    </location>
</feature>
<dbReference type="RefSeq" id="WP_013506117.1">
    <property type="nucleotide sequence ID" value="NC_014836.1"/>
</dbReference>
<dbReference type="STRING" id="653733.Selin_1503"/>
<gene>
    <name evidence="3" type="ordered locus">Selin_1503</name>
</gene>
<proteinExistence type="predicted"/>
<protein>
    <recommendedName>
        <fullName evidence="2">Flagellar Assembly Protein A N-terminal region domain-containing protein</fullName>
    </recommendedName>
</protein>
<organism evidence="3 4">
    <name type="scientific">Desulfurispirillum indicum (strain ATCC BAA-1389 / DSM 22839 / S5)</name>
    <dbReference type="NCBI Taxonomy" id="653733"/>
    <lineage>
        <taxon>Bacteria</taxon>
        <taxon>Pseudomonadati</taxon>
        <taxon>Chrysiogenota</taxon>
        <taxon>Chrysiogenia</taxon>
        <taxon>Chrysiogenales</taxon>
        <taxon>Chrysiogenaceae</taxon>
        <taxon>Desulfurispirillum</taxon>
    </lineage>
</organism>
<keyword evidence="1" id="KW-0175">Coiled coil</keyword>
<evidence type="ECO:0000259" key="2">
    <source>
        <dbReference type="Pfam" id="PF20250"/>
    </source>
</evidence>
<evidence type="ECO:0000313" key="4">
    <source>
        <dbReference type="Proteomes" id="UP000002572"/>
    </source>
</evidence>
<dbReference type="AlphaFoldDB" id="E6W6Z3"/>
<sequence>MGTFAGVSDIIKTNDIPTTIKEFARDNELPLKELDFSIAFESDPYESKQMGKVTKNWQIKIMRKALREYQHHPIMRVTPNRENPLICELTFLTQSKFDLNDPNLLKSVVAEIRKVLAYNHIVFGIISYPELEKIAQQIVDIGRMSHTSVKEPALIFPIARGRLRKNGKDSKTEYHFETYNTAGQIDEKGNIDYSKKNFTQHVEDGQLIVTYYRALKGSPGVLPDGKLTPQYVGQTKDTFPFHSVTSRLSVVDRPDRIEVYARQEGFFCVDNNGNADIKDNVTIDGAVDLAVTGDIYFKEDARDVIINHQGVSKDAVGAGRTVQGKNVQIKGNIASNAKVAGENVEIEGTIHRSATIEADEKVSLTLGSGTVRADVVHCDSFQQGTIYARQVFIKQHILNATIYCEEINHHGTMRNAEVFFSGNSAHLGHMVGDENSVHADPTLVPAVNEVLEGYKATMEKDRERMTELSKQARRISSELQKDRSRLEMAMRTVKECKAAGRKIPPSSIAVIQSVRDKKTELEAIVTETETLKVDFAKTEKLYDRIIKTSKEANLFIEAAEEGNRIRFYGITQTKHLNRFEIPIMICVEEGKDEIKVQRQ</sequence>
<dbReference type="OrthoDB" id="5353360at2"/>
<dbReference type="EMBL" id="CP002432">
    <property type="protein sequence ID" value="ADU66236.1"/>
    <property type="molecule type" value="Genomic_DNA"/>
</dbReference>
<accession>E6W6Z3</accession>
<dbReference type="HOGENOM" id="CLU_455429_0_0_0"/>